<evidence type="ECO:0000313" key="2">
    <source>
        <dbReference type="Proteomes" id="UP000292362"/>
    </source>
</evidence>
<comment type="caution">
    <text evidence="1">The sequence shown here is derived from an EMBL/GenBank/DDBJ whole genome shotgun (WGS) entry which is preliminary data.</text>
</comment>
<evidence type="ECO:0000313" key="1">
    <source>
        <dbReference type="EMBL" id="TBU02059.1"/>
    </source>
</evidence>
<gene>
    <name evidence="1" type="ORF">CWI37_0566p0010</name>
</gene>
<sequence length="596" mass="70926">MYTAANNNEIEWENFHSIRREMVTNPFIYYVSVLCLHTFKKQVLIGKITEEELKLPYPAIYDIELNDAFFKMCDLINLLKSEKEILRLFVYLKTMEPFIWMFMHRLRILYTVFCFFREYLFEYSKKFNENLFFQKMFKRFVEQDLILNLVNYEGLFLEKRNLEIKMLEFDLNAYFEKESVFLNMKNGQVISEIGLYYELYGRIEQKETCNSDDLTSFAKPIYDTSSSLENKDITYTESNLEKNLSSSDSKIDQTPIKLNKKTDQNDLRLLKLSEIQSLYCNKIYKSDTKDVLKLDLEIFFQNLFCSKSHIELKNTEFSCYKNSELYKKHKEMCEKGTLEANEILFSLFYKLLLLKYEKQWKNILSSISTVPHKKFSNILAYLDKFTLSSDFQRDISKKTFFISIGSSAFPKMYLDEIVLVLDIDNTLFPTSYYEDKYPDFGTPGFYKSQNNIIADPNEENPKKGINYQEIKSKFFVTQHVEYRNELKKYLEKLPFKKICFTNAEKIHAEWALKTLDILDCFVCIVHREKLHEYIFLKPNPHAYFAIEQLLETKASNIYFYDDIDQNVQAAKYRGWNSFLVGDSLIDVLEISLSNLH</sequence>
<dbReference type="InterPro" id="IPR023214">
    <property type="entry name" value="HAD_sf"/>
</dbReference>
<name>A0A4Q9L3I3_9MICR</name>
<dbReference type="EMBL" id="PITJ01000566">
    <property type="protein sequence ID" value="TBU02059.1"/>
    <property type="molecule type" value="Genomic_DNA"/>
</dbReference>
<dbReference type="Proteomes" id="UP000292362">
    <property type="component" value="Unassembled WGS sequence"/>
</dbReference>
<dbReference type="SUPFAM" id="SSF56784">
    <property type="entry name" value="HAD-like"/>
    <property type="match status" value="1"/>
</dbReference>
<dbReference type="InterPro" id="IPR036412">
    <property type="entry name" value="HAD-like_sf"/>
</dbReference>
<organism evidence="1 2">
    <name type="scientific">Hamiltosporidium tvaerminnensis</name>
    <dbReference type="NCBI Taxonomy" id="1176355"/>
    <lineage>
        <taxon>Eukaryota</taxon>
        <taxon>Fungi</taxon>
        <taxon>Fungi incertae sedis</taxon>
        <taxon>Microsporidia</taxon>
        <taxon>Dubosqiidae</taxon>
        <taxon>Hamiltosporidium</taxon>
    </lineage>
</organism>
<dbReference type="VEuPathDB" id="MicrosporidiaDB:CWI37_0566p0010"/>
<dbReference type="Gene3D" id="3.40.50.1000">
    <property type="entry name" value="HAD superfamily/HAD-like"/>
    <property type="match status" value="1"/>
</dbReference>
<proteinExistence type="predicted"/>
<dbReference type="PANTHER" id="PTHR12725">
    <property type="entry name" value="HALOACID DEHALOGENASE-LIKE HYDROLASE"/>
    <property type="match status" value="1"/>
</dbReference>
<protein>
    <submittedName>
        <fullName evidence="1">Putative pyrimidine 5'-nucleotidase</fullName>
    </submittedName>
</protein>
<dbReference type="AlphaFoldDB" id="A0A4Q9L3I3"/>
<accession>A0A4Q9L3I3</accession>
<dbReference type="PANTHER" id="PTHR12725:SF117">
    <property type="entry name" value="HALOACID DEHALOGENASE-LIKE HYDROLASE"/>
    <property type="match status" value="1"/>
</dbReference>
<reference evidence="1 2" key="1">
    <citation type="submission" date="2017-12" db="EMBL/GenBank/DDBJ databases">
        <authorList>
            <person name="Pombert J.-F."/>
            <person name="Haag K.L."/>
            <person name="Ebert D."/>
        </authorList>
    </citation>
    <scope>NUCLEOTIDE SEQUENCE [LARGE SCALE GENOMIC DNA]</scope>
    <source>
        <strain evidence="1">FI-OER-3-3</strain>
    </source>
</reference>